<proteinExistence type="predicted"/>
<reference evidence="1 2" key="1">
    <citation type="journal article" date="2015" name="Nature">
        <title>rRNA introns, odd ribosomes, and small enigmatic genomes across a large radiation of phyla.</title>
        <authorList>
            <person name="Brown C.T."/>
            <person name="Hug L.A."/>
            <person name="Thomas B.C."/>
            <person name="Sharon I."/>
            <person name="Castelle C.J."/>
            <person name="Singh A."/>
            <person name="Wilkins M.J."/>
            <person name="Williams K.H."/>
            <person name="Banfield J.F."/>
        </authorList>
    </citation>
    <scope>NUCLEOTIDE SEQUENCE [LARGE SCALE GENOMIC DNA]</scope>
</reference>
<dbReference type="Proteomes" id="UP000034246">
    <property type="component" value="Unassembled WGS sequence"/>
</dbReference>
<dbReference type="EMBL" id="LBWP01000018">
    <property type="protein sequence ID" value="KKR10574.1"/>
    <property type="molecule type" value="Genomic_DNA"/>
</dbReference>
<organism evidence="1 2">
    <name type="scientific">Candidatus Woesebacteria bacterium GW2011_GWA1_39_21</name>
    <dbReference type="NCBI Taxonomy" id="1618550"/>
    <lineage>
        <taxon>Bacteria</taxon>
        <taxon>Candidatus Woeseibacteriota</taxon>
    </lineage>
</organism>
<gene>
    <name evidence="1" type="ORF">UT39_C0018G0047</name>
</gene>
<evidence type="ECO:0000313" key="1">
    <source>
        <dbReference type="EMBL" id="KKR10574.1"/>
    </source>
</evidence>
<evidence type="ECO:0000313" key="2">
    <source>
        <dbReference type="Proteomes" id="UP000034246"/>
    </source>
</evidence>
<dbReference type="AlphaFoldDB" id="A0A0G0N2U5"/>
<protein>
    <submittedName>
        <fullName evidence="1">Uncharacterized protein</fullName>
    </submittedName>
</protein>
<name>A0A0G0N2U5_9BACT</name>
<accession>A0A0G0N2U5</accession>
<sequence>MSAEAVEILSLEELERRFIYSDKNVDVKSVRTTIGLDFNGSGQINPNLPIEEKVRQYSLLKRLGALRDGDLEAFRSSTKHEENPWQIKNCPEHGAWYHDVFGCMHHEHTDGLHSDLPPMDKAPRD</sequence>
<comment type="caution">
    <text evidence="1">The sequence shown here is derived from an EMBL/GenBank/DDBJ whole genome shotgun (WGS) entry which is preliminary data.</text>
</comment>